<evidence type="ECO:0000256" key="5">
    <source>
        <dbReference type="ARBA" id="ARBA00023136"/>
    </source>
</evidence>
<dbReference type="Gene3D" id="3.40.50.300">
    <property type="entry name" value="P-loop containing nucleotide triphosphate hydrolases"/>
    <property type="match status" value="2"/>
</dbReference>
<evidence type="ECO:0000256" key="4">
    <source>
        <dbReference type="ARBA" id="ARBA00023134"/>
    </source>
</evidence>
<feature type="domain" description="Dynamin N-terminal" evidence="7">
    <location>
        <begin position="32"/>
        <end position="186"/>
    </location>
</feature>
<evidence type="ECO:0000313" key="9">
    <source>
        <dbReference type="Proteomes" id="UP001285636"/>
    </source>
</evidence>
<gene>
    <name evidence="8" type="ORF">RYX45_04230</name>
</gene>
<dbReference type="InterPro" id="IPR027094">
    <property type="entry name" value="Mitofusin_fam"/>
</dbReference>
<dbReference type="GO" id="GO:0005525">
    <property type="term" value="F:GTP binding"/>
    <property type="evidence" value="ECO:0007669"/>
    <property type="project" value="UniProtKB-KW"/>
</dbReference>
<keyword evidence="6" id="KW-0175">Coiled coil</keyword>
<dbReference type="GO" id="GO:0003924">
    <property type="term" value="F:GTPase activity"/>
    <property type="evidence" value="ECO:0007669"/>
    <property type="project" value="InterPro"/>
</dbReference>
<name>A0AAJ2NMN4_ALKPS</name>
<dbReference type="InterPro" id="IPR027417">
    <property type="entry name" value="P-loop_NTPase"/>
</dbReference>
<evidence type="ECO:0000256" key="1">
    <source>
        <dbReference type="ARBA" id="ARBA00004370"/>
    </source>
</evidence>
<evidence type="ECO:0000313" key="8">
    <source>
        <dbReference type="EMBL" id="MDV2884375.1"/>
    </source>
</evidence>
<protein>
    <submittedName>
        <fullName evidence="8">Dynamin family protein</fullName>
    </submittedName>
</protein>
<dbReference type="EMBL" id="JAWJAY010000001">
    <property type="protein sequence ID" value="MDV2884375.1"/>
    <property type="molecule type" value="Genomic_DNA"/>
</dbReference>
<keyword evidence="4" id="KW-0342">GTP-binding</keyword>
<sequence length="1188" mass="138290">MRVDVSQRVLTEPEIQRQAMIKDKEVDERFEVAFCGHFSAGKSTILNQLLGAEVLPTSPIPTSANIIGIKNGELGLLVERMDDTEKEWTGEIPWESVREWGMNGSDIRHMTIFAPLPFMHPQSVVYDTPGVDSTDPTHQAVTMEALYTTDLIVYVMDYNHIQSETNLYFLKQLTDENKPLYIVINQVDKHDESELSFDSFKQSVLDGFKEWGIEPLDLYFTSMKVHDHPLNQFTEFKQKIKAILHYSHELIPASKKRLNESFYLSVASRIEEEKQEKMEEVIEELSENGFDKEDLGRKQSIQEELKENVQAEKMIRETFEDEWAKLTKDVTLFPYETTELCREWIESMQPQFKVGLFFAKKKTEEERELRLKKLIESTQDKVKGQLEFHVHRLFEKYDRTHLSNKEAFEDAIRQVHVNVEPEHFEKALKTGPHDREYVFTFTKDRTAYFVKELKRLAEAVIETYISGLRSHWEGERLQLEAELTRFKEIETFTTKLDDIEAEFNMEKEEYFELAASYSDQGHYESQLEAMSEREVPQDVDQSVFHHVSLPEESVIETNWDEDASEKRARFDEEEANSWLTKLTTITQSHKAPEIVDREKRKLLDRVKRYHNRSFIISLFGAFSAGKSSFANALLGDAILPVSPHPTTATVTTVKQSNSEHKNLSASVEIKTPEQLNQEIKSVAKQLDESLTLDSLVKWRPKDTQQTTSWQRTYVSYLLTLKESLKKTEWTLGETLSVSHEQLTQYVADEKYACLIHHVTIYYDCPLTKEGIVLVDTPGVNSIHGRHTNVAFTQLRESDAIFYVTYYNHAFSKSDQHFLTQMAKVNDRFGTDKLYFILNAADLASSPAELNGVRKHIHDQLVNIGIDQPRLYPLSSKKGLEAKRSTSSHDEMFERFEKAFYTETIQELKQLSYSLIQEETRTYTEQLNETLNYMNASKEERLAKQNKKKAQVTKWKKHVEDVEPISAKRRTTQEINELFLYLRERVQYVLNDQYTDAVNVVTVTGKSKKAQHQSLAAAIKEWRNSGEYFLVQELGATILRVETSMKQALITWMRETEESIRNEFTHFMLDAEELNVQFDHQREHHIFTINPNDYLSFLSSLKSFFEEGGSRKLKDQLVSDGTEMAKAYLSQLEKEVDSEAVDLFDTLEEEMKKQILDSLDREYERLTVDMSEQEKQVIETEWKELEAIV</sequence>
<comment type="caution">
    <text evidence="8">The sequence shown here is derived from an EMBL/GenBank/DDBJ whole genome shotgun (WGS) entry which is preliminary data.</text>
</comment>
<dbReference type="Pfam" id="PF00350">
    <property type="entry name" value="Dynamin_N"/>
    <property type="match status" value="2"/>
</dbReference>
<dbReference type="CDD" id="cd09912">
    <property type="entry name" value="DLP_2"/>
    <property type="match status" value="1"/>
</dbReference>
<keyword evidence="2" id="KW-0547">Nucleotide-binding</keyword>
<reference evidence="8" key="1">
    <citation type="submission" date="2023-10" db="EMBL/GenBank/DDBJ databases">
        <title>Screening of Alkalihalophilus pseudofirmusBZ-TG-HK211 and Its Alleviation of Salt Stress on Rapeseed Growth.</title>
        <authorList>
            <person name="Zhao B."/>
            <person name="Guo T."/>
        </authorList>
    </citation>
    <scope>NUCLEOTIDE SEQUENCE</scope>
    <source>
        <strain evidence="8">BZ-TG-HK211</strain>
    </source>
</reference>
<dbReference type="PANTHER" id="PTHR10465:SF0">
    <property type="entry name" value="SARCALUMENIN"/>
    <property type="match status" value="1"/>
</dbReference>
<evidence type="ECO:0000256" key="2">
    <source>
        <dbReference type="ARBA" id="ARBA00022741"/>
    </source>
</evidence>
<proteinExistence type="predicted"/>
<dbReference type="InterPro" id="IPR045063">
    <property type="entry name" value="Dynamin_N"/>
</dbReference>
<feature type="coiled-coil region" evidence="6">
    <location>
        <begin position="267"/>
        <end position="322"/>
    </location>
</feature>
<dbReference type="RefSeq" id="WP_323465929.1">
    <property type="nucleotide sequence ID" value="NZ_CP144224.1"/>
</dbReference>
<dbReference type="Proteomes" id="UP001285636">
    <property type="component" value="Unassembled WGS sequence"/>
</dbReference>
<organism evidence="8 9">
    <name type="scientific">Alkalihalophilus pseudofirmus</name>
    <name type="common">Bacillus pseudofirmus</name>
    <dbReference type="NCBI Taxonomy" id="79885"/>
    <lineage>
        <taxon>Bacteria</taxon>
        <taxon>Bacillati</taxon>
        <taxon>Bacillota</taxon>
        <taxon>Bacilli</taxon>
        <taxon>Bacillales</taxon>
        <taxon>Bacillaceae</taxon>
        <taxon>Alkalihalophilus</taxon>
    </lineage>
</organism>
<dbReference type="GO" id="GO:0016020">
    <property type="term" value="C:membrane"/>
    <property type="evidence" value="ECO:0007669"/>
    <property type="project" value="UniProtKB-SubCell"/>
</dbReference>
<evidence type="ECO:0000256" key="6">
    <source>
        <dbReference type="SAM" id="Coils"/>
    </source>
</evidence>
<comment type="subcellular location">
    <subcellularLocation>
        <location evidence="1">Membrane</location>
    </subcellularLocation>
</comment>
<feature type="domain" description="Dynamin N-terminal" evidence="7">
    <location>
        <begin position="616"/>
        <end position="837"/>
    </location>
</feature>
<accession>A0AAJ2NMN4</accession>
<dbReference type="PANTHER" id="PTHR10465">
    <property type="entry name" value="TRANSMEMBRANE GTPASE FZO1"/>
    <property type="match status" value="1"/>
</dbReference>
<dbReference type="AlphaFoldDB" id="A0AAJ2NMN4"/>
<evidence type="ECO:0000256" key="3">
    <source>
        <dbReference type="ARBA" id="ARBA00022801"/>
    </source>
</evidence>
<dbReference type="SUPFAM" id="SSF52540">
    <property type="entry name" value="P-loop containing nucleoside triphosphate hydrolases"/>
    <property type="match status" value="2"/>
</dbReference>
<keyword evidence="3" id="KW-0378">Hydrolase</keyword>
<keyword evidence="5" id="KW-0472">Membrane</keyword>
<evidence type="ECO:0000259" key="7">
    <source>
        <dbReference type="Pfam" id="PF00350"/>
    </source>
</evidence>